<dbReference type="Pfam" id="PF01618">
    <property type="entry name" value="MotA_ExbB"/>
    <property type="match status" value="1"/>
</dbReference>
<dbReference type="EMBL" id="BAAAFI010000007">
    <property type="protein sequence ID" value="GAA0878896.1"/>
    <property type="molecule type" value="Genomic_DNA"/>
</dbReference>
<keyword evidence="6 9" id="KW-1133">Transmembrane helix</keyword>
<evidence type="ECO:0000313" key="12">
    <source>
        <dbReference type="EMBL" id="GAA0878896.1"/>
    </source>
</evidence>
<evidence type="ECO:0000256" key="2">
    <source>
        <dbReference type="ARBA" id="ARBA00022448"/>
    </source>
</evidence>
<evidence type="ECO:0000256" key="1">
    <source>
        <dbReference type="ARBA" id="ARBA00004651"/>
    </source>
</evidence>
<evidence type="ECO:0000259" key="11">
    <source>
        <dbReference type="Pfam" id="PF01618"/>
    </source>
</evidence>
<evidence type="ECO:0000256" key="7">
    <source>
        <dbReference type="ARBA" id="ARBA00023136"/>
    </source>
</evidence>
<evidence type="ECO:0000256" key="10">
    <source>
        <dbReference type="SAM" id="SignalP"/>
    </source>
</evidence>
<keyword evidence="2 8" id="KW-0813">Transport</keyword>
<keyword evidence="5 8" id="KW-0653">Protein transport</keyword>
<dbReference type="RefSeq" id="WP_343850724.1">
    <property type="nucleotide sequence ID" value="NZ_BAAAFI010000007.1"/>
</dbReference>
<evidence type="ECO:0000256" key="4">
    <source>
        <dbReference type="ARBA" id="ARBA00022692"/>
    </source>
</evidence>
<dbReference type="InterPro" id="IPR050790">
    <property type="entry name" value="ExbB/TolQ_transport"/>
</dbReference>
<keyword evidence="10" id="KW-0732">Signal</keyword>
<name>A0ABN1MZH0_9BACT</name>
<dbReference type="InterPro" id="IPR002898">
    <property type="entry name" value="MotA_ExbB_proton_chnl"/>
</dbReference>
<keyword evidence="13" id="KW-1185">Reference proteome</keyword>
<feature type="transmembrane region" description="Helical" evidence="9">
    <location>
        <begin position="74"/>
        <end position="99"/>
    </location>
</feature>
<dbReference type="Proteomes" id="UP001500469">
    <property type="component" value="Unassembled WGS sequence"/>
</dbReference>
<feature type="transmembrane region" description="Helical" evidence="9">
    <location>
        <begin position="170"/>
        <end position="196"/>
    </location>
</feature>
<comment type="subcellular location">
    <subcellularLocation>
        <location evidence="1">Cell membrane</location>
        <topology evidence="1">Multi-pass membrane protein</topology>
    </subcellularLocation>
    <subcellularLocation>
        <location evidence="8">Membrane</location>
        <topology evidence="8">Multi-pass membrane protein</topology>
    </subcellularLocation>
</comment>
<organism evidence="12 13">
    <name type="scientific">Algoriphagus jejuensis</name>
    <dbReference type="NCBI Taxonomy" id="419934"/>
    <lineage>
        <taxon>Bacteria</taxon>
        <taxon>Pseudomonadati</taxon>
        <taxon>Bacteroidota</taxon>
        <taxon>Cytophagia</taxon>
        <taxon>Cytophagales</taxon>
        <taxon>Cyclobacteriaceae</taxon>
        <taxon>Algoriphagus</taxon>
    </lineage>
</organism>
<reference evidence="12 13" key="1">
    <citation type="journal article" date="2019" name="Int. J. Syst. Evol. Microbiol.">
        <title>The Global Catalogue of Microorganisms (GCM) 10K type strain sequencing project: providing services to taxonomists for standard genome sequencing and annotation.</title>
        <authorList>
            <consortium name="The Broad Institute Genomics Platform"/>
            <consortium name="The Broad Institute Genome Sequencing Center for Infectious Disease"/>
            <person name="Wu L."/>
            <person name="Ma J."/>
        </authorList>
    </citation>
    <scope>NUCLEOTIDE SEQUENCE [LARGE SCALE GENOMIC DNA]</scope>
    <source>
        <strain evidence="12 13">JCM 16112</strain>
    </source>
</reference>
<evidence type="ECO:0000256" key="3">
    <source>
        <dbReference type="ARBA" id="ARBA00022475"/>
    </source>
</evidence>
<sequence>MRKLIALFMLAGIMFVPVFANAQDASADTAATEATPAVETPAASPTMVDDEIVVEEQGFHQVIKEKFIDGDPVYMTPVLICLILGLAIALERIITLNLATTNTKKLINKVEDALSSGGIEAAKDVTRNTKGPVASIFTQGLMRYSEGIEMVEKSIIAYGSVEMGKLEKGLVWISLFISLAPMLGFMGTVIGMIFAFDTIEAAGDISPSIVAGGIKIALLTTVAGLIVAIILQLFYNYLVSKIDSLVNDMEEASISLVDVLVKHKLTGK</sequence>
<accession>A0ABN1MZH0</accession>
<feature type="signal peptide" evidence="10">
    <location>
        <begin position="1"/>
        <end position="22"/>
    </location>
</feature>
<evidence type="ECO:0000256" key="8">
    <source>
        <dbReference type="RuleBase" id="RU004057"/>
    </source>
</evidence>
<feature type="chain" id="PRO_5045554871" evidence="10">
    <location>
        <begin position="23"/>
        <end position="268"/>
    </location>
</feature>
<feature type="domain" description="MotA/TolQ/ExbB proton channel" evidence="11">
    <location>
        <begin position="130"/>
        <end position="250"/>
    </location>
</feature>
<keyword evidence="3" id="KW-1003">Cell membrane</keyword>
<protein>
    <submittedName>
        <fullName evidence="12">MotA/TolQ/ExbB proton channel family protein</fullName>
    </submittedName>
</protein>
<keyword evidence="4 9" id="KW-0812">Transmembrane</keyword>
<feature type="transmembrane region" description="Helical" evidence="9">
    <location>
        <begin position="216"/>
        <end position="239"/>
    </location>
</feature>
<comment type="similarity">
    <text evidence="8">Belongs to the exbB/tolQ family.</text>
</comment>
<keyword evidence="7 9" id="KW-0472">Membrane</keyword>
<evidence type="ECO:0000313" key="13">
    <source>
        <dbReference type="Proteomes" id="UP001500469"/>
    </source>
</evidence>
<comment type="caution">
    <text evidence="12">The sequence shown here is derived from an EMBL/GenBank/DDBJ whole genome shotgun (WGS) entry which is preliminary data.</text>
</comment>
<proteinExistence type="inferred from homology"/>
<evidence type="ECO:0000256" key="5">
    <source>
        <dbReference type="ARBA" id="ARBA00022927"/>
    </source>
</evidence>
<evidence type="ECO:0000256" key="9">
    <source>
        <dbReference type="SAM" id="Phobius"/>
    </source>
</evidence>
<evidence type="ECO:0000256" key="6">
    <source>
        <dbReference type="ARBA" id="ARBA00022989"/>
    </source>
</evidence>
<dbReference type="PANTHER" id="PTHR30625">
    <property type="entry name" value="PROTEIN TOLQ"/>
    <property type="match status" value="1"/>
</dbReference>
<gene>
    <name evidence="12" type="ORF">GCM10009119_18640</name>
</gene>
<dbReference type="PANTHER" id="PTHR30625:SF15">
    <property type="entry name" value="BIOPOLYMER TRANSPORT PROTEIN EXBB"/>
    <property type="match status" value="1"/>
</dbReference>